<protein>
    <submittedName>
        <fullName evidence="9">M20/M25/M40 family metallo-hydrolase</fullName>
    </submittedName>
</protein>
<keyword evidence="10" id="KW-1185">Reference proteome</keyword>
<evidence type="ECO:0000256" key="2">
    <source>
        <dbReference type="ARBA" id="ARBA00022670"/>
    </source>
</evidence>
<comment type="caution">
    <text evidence="9">The sequence shown here is derived from an EMBL/GenBank/DDBJ whole genome shotgun (WGS) entry which is preliminary data.</text>
</comment>
<dbReference type="PIRSF" id="PIRSF001123">
    <property type="entry name" value="PepA_GA"/>
    <property type="match status" value="1"/>
</dbReference>
<evidence type="ECO:0000256" key="6">
    <source>
        <dbReference type="ARBA" id="ARBA00023049"/>
    </source>
</evidence>
<dbReference type="InterPro" id="IPR011650">
    <property type="entry name" value="Peptidase_M20_dimer"/>
</dbReference>
<keyword evidence="4" id="KW-0378">Hydrolase</keyword>
<dbReference type="NCBIfam" id="TIGR01883">
    <property type="entry name" value="PepT-like"/>
    <property type="match status" value="1"/>
</dbReference>
<dbReference type="RefSeq" id="WP_114640825.1">
    <property type="nucleotide sequence ID" value="NZ_JAACIO010000001.1"/>
</dbReference>
<keyword evidence="6" id="KW-0482">Metalloprotease</keyword>
<keyword evidence="5" id="KW-0862">Zinc</keyword>
<dbReference type="PROSITE" id="PS00758">
    <property type="entry name" value="ARGE_DAPE_CPG2_1"/>
    <property type="match status" value="1"/>
</dbReference>
<accession>A0ABX9KKL9</accession>
<dbReference type="Pfam" id="PF01546">
    <property type="entry name" value="Peptidase_M20"/>
    <property type="match status" value="1"/>
</dbReference>
<dbReference type="Gene3D" id="3.40.630.10">
    <property type="entry name" value="Zn peptidases"/>
    <property type="match status" value="1"/>
</dbReference>
<keyword evidence="2" id="KW-0645">Protease</keyword>
<feature type="domain" description="Peptidase M20 dimerisation" evidence="8">
    <location>
        <begin position="180"/>
        <end position="274"/>
    </location>
</feature>
<sequence length="370" mass="39598">MINEQRITDNFLDMVKIPSPSLKERVMADYVKAELEKIGLEVTEDNAGESCNGNAGNIIGVLKAKGSNKKKVLFSAHMDTVLPCDKITPIIEDGIIKSDGTSVLGGDDKAGIAAILEMLKQLKENNLDHPEIIVVFSIAEEIGLLGARAMDVEKYAPDFGIIIDSGGKPGTVTVQAPFAAKGKIEIIGKPAHAGLEPENGINALVVASHAITKLRLGRVDENTTSNIGVVTGGTAVNIVMPSVSMMYEARSFDGKVLDELLSETKAIFTETAKEFGAEFKEEIVKGYDGFKIEAGSEILRVLEGACKDIDIEYKPMKSGGGSDTNIYNGKGIPSVNLGIGMSKVHTKEEFIKIEDMVGCTKLLLSIIDKI</sequence>
<evidence type="ECO:0000256" key="4">
    <source>
        <dbReference type="ARBA" id="ARBA00022801"/>
    </source>
</evidence>
<dbReference type="InterPro" id="IPR010162">
    <property type="entry name" value="PepT-like"/>
</dbReference>
<dbReference type="PANTHER" id="PTHR42994:SF2">
    <property type="entry name" value="PEPTIDASE"/>
    <property type="match status" value="1"/>
</dbReference>
<dbReference type="InterPro" id="IPR001261">
    <property type="entry name" value="ArgE/DapE_CS"/>
</dbReference>
<keyword evidence="3" id="KW-0479">Metal-binding</keyword>
<evidence type="ECO:0000256" key="1">
    <source>
        <dbReference type="ARBA" id="ARBA00001947"/>
    </source>
</evidence>
<dbReference type="InterPro" id="IPR002933">
    <property type="entry name" value="Peptidase_M20"/>
</dbReference>
<comment type="similarity">
    <text evidence="7">Belongs to the peptidase M42 family.</text>
</comment>
<dbReference type="PANTHER" id="PTHR42994">
    <property type="entry name" value="PEPTIDASE T"/>
    <property type="match status" value="1"/>
</dbReference>
<evidence type="ECO:0000313" key="9">
    <source>
        <dbReference type="EMBL" id="REI43105.1"/>
    </source>
</evidence>
<evidence type="ECO:0000259" key="8">
    <source>
        <dbReference type="Pfam" id="PF07687"/>
    </source>
</evidence>
<evidence type="ECO:0000256" key="5">
    <source>
        <dbReference type="ARBA" id="ARBA00022833"/>
    </source>
</evidence>
<dbReference type="Proteomes" id="UP000263486">
    <property type="component" value="Unassembled WGS sequence"/>
</dbReference>
<dbReference type="InterPro" id="IPR008007">
    <property type="entry name" value="Peptidase_M42"/>
</dbReference>
<dbReference type="EMBL" id="QUAJ01000001">
    <property type="protein sequence ID" value="REI43105.1"/>
    <property type="molecule type" value="Genomic_DNA"/>
</dbReference>
<dbReference type="Gene3D" id="3.30.70.360">
    <property type="match status" value="1"/>
</dbReference>
<dbReference type="Pfam" id="PF07687">
    <property type="entry name" value="M20_dimer"/>
    <property type="match status" value="1"/>
</dbReference>
<reference evidence="9 10" key="1">
    <citation type="submission" date="2018-08" db="EMBL/GenBank/DDBJ databases">
        <title>Draft genome sequence of Psychrilyobacter sp. strain SD5 isolated from Black Sea water.</title>
        <authorList>
            <person name="Yadav S."/>
            <person name="Villanueva L."/>
            <person name="Damste J.S.S."/>
        </authorList>
    </citation>
    <scope>NUCLEOTIDE SEQUENCE [LARGE SCALE GENOMIC DNA]</scope>
    <source>
        <strain evidence="9 10">SD5</strain>
    </source>
</reference>
<dbReference type="SUPFAM" id="SSF53187">
    <property type="entry name" value="Zn-dependent exopeptidases"/>
    <property type="match status" value="1"/>
</dbReference>
<dbReference type="InterPro" id="IPR036264">
    <property type="entry name" value="Bact_exopeptidase_dim_dom"/>
</dbReference>
<name>A0ABX9KKL9_9FUSO</name>
<evidence type="ECO:0000256" key="3">
    <source>
        <dbReference type="ARBA" id="ARBA00022723"/>
    </source>
</evidence>
<evidence type="ECO:0000256" key="7">
    <source>
        <dbReference type="PIRNR" id="PIRNR001123"/>
    </source>
</evidence>
<proteinExistence type="inferred from homology"/>
<organism evidence="9 10">
    <name type="scientific">Psychrilyobacter piezotolerans</name>
    <dbReference type="NCBI Taxonomy" id="2293438"/>
    <lineage>
        <taxon>Bacteria</taxon>
        <taxon>Fusobacteriati</taxon>
        <taxon>Fusobacteriota</taxon>
        <taxon>Fusobacteriia</taxon>
        <taxon>Fusobacteriales</taxon>
        <taxon>Fusobacteriaceae</taxon>
        <taxon>Psychrilyobacter</taxon>
    </lineage>
</organism>
<comment type="cofactor">
    <cofactor evidence="1">
        <name>Zn(2+)</name>
        <dbReference type="ChEBI" id="CHEBI:29105"/>
    </cofactor>
</comment>
<evidence type="ECO:0000313" key="10">
    <source>
        <dbReference type="Proteomes" id="UP000263486"/>
    </source>
</evidence>
<gene>
    <name evidence="9" type="ORF">DYH56_00190</name>
</gene>
<dbReference type="SUPFAM" id="SSF55031">
    <property type="entry name" value="Bacterial exopeptidase dimerisation domain"/>
    <property type="match status" value="1"/>
</dbReference>